<feature type="transmembrane region" description="Helical" evidence="2">
    <location>
        <begin position="410"/>
        <end position="434"/>
    </location>
</feature>
<feature type="region of interest" description="Disordered" evidence="1">
    <location>
        <begin position="60"/>
        <end position="88"/>
    </location>
</feature>
<keyword evidence="2" id="KW-1133">Transmembrane helix</keyword>
<name>A0A518K8W5_9BACT</name>
<reference evidence="3 4" key="1">
    <citation type="submission" date="2019-02" db="EMBL/GenBank/DDBJ databases">
        <title>Deep-cultivation of Planctomycetes and their phenomic and genomic characterization uncovers novel biology.</title>
        <authorList>
            <person name="Wiegand S."/>
            <person name="Jogler M."/>
            <person name="Boedeker C."/>
            <person name="Pinto D."/>
            <person name="Vollmers J."/>
            <person name="Rivas-Marin E."/>
            <person name="Kohn T."/>
            <person name="Peeters S.H."/>
            <person name="Heuer A."/>
            <person name="Rast P."/>
            <person name="Oberbeckmann S."/>
            <person name="Bunk B."/>
            <person name="Jeske O."/>
            <person name="Meyerdierks A."/>
            <person name="Storesund J.E."/>
            <person name="Kallscheuer N."/>
            <person name="Luecker S."/>
            <person name="Lage O.M."/>
            <person name="Pohl T."/>
            <person name="Merkel B.J."/>
            <person name="Hornburger P."/>
            <person name="Mueller R.-W."/>
            <person name="Bruemmer F."/>
            <person name="Labrenz M."/>
            <person name="Spormann A.M."/>
            <person name="Op den Camp H."/>
            <person name="Overmann J."/>
            <person name="Amann R."/>
            <person name="Jetten M.S.M."/>
            <person name="Mascher T."/>
            <person name="Medema M.H."/>
            <person name="Devos D.P."/>
            <person name="Kaster A.-K."/>
            <person name="Ovreas L."/>
            <person name="Rohde M."/>
            <person name="Galperin M.Y."/>
            <person name="Jogler C."/>
        </authorList>
    </citation>
    <scope>NUCLEOTIDE SEQUENCE [LARGE SCALE GENOMIC DNA]</scope>
    <source>
        <strain evidence="3 4">Spa11</strain>
    </source>
</reference>
<evidence type="ECO:0000313" key="3">
    <source>
        <dbReference type="EMBL" id="QDV74238.1"/>
    </source>
</evidence>
<accession>A0A518K8W5</accession>
<dbReference type="AlphaFoldDB" id="A0A518K8W5"/>
<gene>
    <name evidence="3" type="ORF">Spa11_24380</name>
</gene>
<dbReference type="KEGG" id="bmei:Spa11_24380"/>
<keyword evidence="2" id="KW-0812">Transmembrane</keyword>
<dbReference type="Proteomes" id="UP000316426">
    <property type="component" value="Chromosome"/>
</dbReference>
<organism evidence="3 4">
    <name type="scientific">Botrimarina mediterranea</name>
    <dbReference type="NCBI Taxonomy" id="2528022"/>
    <lineage>
        <taxon>Bacteria</taxon>
        <taxon>Pseudomonadati</taxon>
        <taxon>Planctomycetota</taxon>
        <taxon>Planctomycetia</taxon>
        <taxon>Pirellulales</taxon>
        <taxon>Lacipirellulaceae</taxon>
        <taxon>Botrimarina</taxon>
    </lineage>
</organism>
<sequence>MGFFELAAGFDRKDLKRSYNLLLRVYKPEKHPAEFQQIRAAYEDLERRLRYGDAREAAGEANWNAGDKSPSLPQGEAAEAKEPSAPDAIDLESLANRLESGDETLRSAYDELAKKRRKTPPDYYALALIGDAVGPPEEQLFLRWTLDGLTSWPGDSALSQLVYGYLRGQAPIDSIPALLLMISKAVSNDGYYRLTEGAWERLLRERPYSVFVQTLETCEANVAEGAGSDPTIGGRVAFYLFALRHALWKDAGDWKDRALEFVEEHFDQMPEHLVNDLDGLMILREYLAHRAEFVAAHPLRARLDAVLEAAYTHDQIEVDRMMAECQREVLASPETVAEAFPVMESPACQAFYPLWAWVSHEIAARVSPPHEEAIDLALWKGRVIDLLSKSKAKMGWHSAVLPCAQFCRGVAMVAGVIVVAVLVFALCFIPVLYLSMNEYGEVPPETFMYGPLLSIIPTLIACIGYWKRFPRLFDRRVLQPLGVRVAEHCYRRVWRPLTFDFMRRSVLDFFTFREFVTQAAAEAPPDERGWICHYVQQDFGLAVYSIAQRYRE</sequence>
<protein>
    <recommendedName>
        <fullName evidence="5">J domain-containing protein</fullName>
    </recommendedName>
</protein>
<keyword evidence="4" id="KW-1185">Reference proteome</keyword>
<evidence type="ECO:0008006" key="5">
    <source>
        <dbReference type="Google" id="ProtNLM"/>
    </source>
</evidence>
<dbReference type="EMBL" id="CP036349">
    <property type="protein sequence ID" value="QDV74238.1"/>
    <property type="molecule type" value="Genomic_DNA"/>
</dbReference>
<evidence type="ECO:0000313" key="4">
    <source>
        <dbReference type="Proteomes" id="UP000316426"/>
    </source>
</evidence>
<evidence type="ECO:0000256" key="1">
    <source>
        <dbReference type="SAM" id="MobiDB-lite"/>
    </source>
</evidence>
<proteinExistence type="predicted"/>
<keyword evidence="2" id="KW-0472">Membrane</keyword>
<feature type="transmembrane region" description="Helical" evidence="2">
    <location>
        <begin position="446"/>
        <end position="466"/>
    </location>
</feature>
<evidence type="ECO:0000256" key="2">
    <source>
        <dbReference type="SAM" id="Phobius"/>
    </source>
</evidence>
<dbReference type="RefSeq" id="WP_145112468.1">
    <property type="nucleotide sequence ID" value="NZ_CP036349.1"/>
</dbReference>